<dbReference type="GO" id="GO:0005763">
    <property type="term" value="C:mitochondrial small ribosomal subunit"/>
    <property type="evidence" value="ECO:0007669"/>
    <property type="project" value="InterPro"/>
</dbReference>
<reference evidence="10" key="1">
    <citation type="submission" date="2025-08" db="UniProtKB">
        <authorList>
            <consortium name="RefSeq"/>
        </authorList>
    </citation>
    <scope>IDENTIFICATION</scope>
    <source>
        <tissue evidence="10">Brain</tissue>
    </source>
</reference>
<keyword evidence="5" id="KW-0496">Mitochondrion</keyword>
<evidence type="ECO:0000256" key="3">
    <source>
        <dbReference type="ARBA" id="ARBA00022946"/>
    </source>
</evidence>
<name>A0A8U0RSU5_MUSPF</name>
<evidence type="ECO:0000256" key="2">
    <source>
        <dbReference type="ARBA" id="ARBA00011057"/>
    </source>
</evidence>
<dbReference type="AlphaFoldDB" id="A0A8U0RSU5"/>
<evidence type="ECO:0000256" key="6">
    <source>
        <dbReference type="ARBA" id="ARBA00023274"/>
    </source>
</evidence>
<comment type="similarity">
    <text evidence="2">Belongs to the mitochondrion-specific ribosomal protein mS31 family.</text>
</comment>
<evidence type="ECO:0000256" key="4">
    <source>
        <dbReference type="ARBA" id="ARBA00022980"/>
    </source>
</evidence>
<keyword evidence="3" id="KW-0809">Transit peptide</keyword>
<accession>A0A8U0RSU5</accession>
<dbReference type="GeneID" id="123389921"/>
<gene>
    <name evidence="10" type="primary">LOC123389921</name>
</gene>
<dbReference type="Pfam" id="PF15433">
    <property type="entry name" value="MRP-S31"/>
    <property type="match status" value="1"/>
</dbReference>
<dbReference type="PANTHER" id="PTHR13231">
    <property type="entry name" value="MITOCHONDRIAL RIBOSOMAL PROTEIN S31"/>
    <property type="match status" value="1"/>
</dbReference>
<protein>
    <recommendedName>
        <fullName evidence="7">Small ribosomal subunit protein mS31</fullName>
    </recommendedName>
    <alternativeName>
        <fullName evidence="8">28S ribosomal protein S31, mitochondrial</fullName>
    </alternativeName>
</protein>
<evidence type="ECO:0000313" key="10">
    <source>
        <dbReference type="RefSeq" id="XP_044928756.1"/>
    </source>
</evidence>
<dbReference type="OrthoDB" id="5989925at2759"/>
<keyword evidence="9" id="KW-1185">Reference proteome</keyword>
<organism evidence="9 10">
    <name type="scientific">Mustela putorius furo</name>
    <name type="common">European domestic ferret</name>
    <name type="synonym">Mustela furo</name>
    <dbReference type="NCBI Taxonomy" id="9669"/>
    <lineage>
        <taxon>Eukaryota</taxon>
        <taxon>Metazoa</taxon>
        <taxon>Chordata</taxon>
        <taxon>Craniata</taxon>
        <taxon>Vertebrata</taxon>
        <taxon>Euteleostomi</taxon>
        <taxon>Mammalia</taxon>
        <taxon>Eutheria</taxon>
        <taxon>Laurasiatheria</taxon>
        <taxon>Carnivora</taxon>
        <taxon>Caniformia</taxon>
        <taxon>Musteloidea</taxon>
        <taxon>Mustelidae</taxon>
        <taxon>Mustelinae</taxon>
        <taxon>Mustela</taxon>
    </lineage>
</organism>
<evidence type="ECO:0000256" key="5">
    <source>
        <dbReference type="ARBA" id="ARBA00023128"/>
    </source>
</evidence>
<keyword evidence="6" id="KW-0687">Ribonucleoprotein</keyword>
<dbReference type="Proteomes" id="UP000000715">
    <property type="component" value="Unplaced"/>
</dbReference>
<dbReference type="InterPro" id="IPR026299">
    <property type="entry name" value="MRP-S31"/>
</dbReference>
<evidence type="ECO:0000256" key="8">
    <source>
        <dbReference type="ARBA" id="ARBA00035363"/>
    </source>
</evidence>
<dbReference type="PANTHER" id="PTHR13231:SF3">
    <property type="entry name" value="SMALL RIBOSOMAL SUBUNIT PROTEIN MS31"/>
    <property type="match status" value="1"/>
</dbReference>
<proteinExistence type="inferred from homology"/>
<evidence type="ECO:0000256" key="1">
    <source>
        <dbReference type="ARBA" id="ARBA00004173"/>
    </source>
</evidence>
<dbReference type="GO" id="GO:0003735">
    <property type="term" value="F:structural constituent of ribosome"/>
    <property type="evidence" value="ECO:0007669"/>
    <property type="project" value="InterPro"/>
</dbReference>
<evidence type="ECO:0000313" key="9">
    <source>
        <dbReference type="Proteomes" id="UP000000715"/>
    </source>
</evidence>
<evidence type="ECO:0000256" key="7">
    <source>
        <dbReference type="ARBA" id="ARBA00035133"/>
    </source>
</evidence>
<sequence length="183" mass="20588">MFPRVSAILPLRPLSPFPFPLCSGGSEAAIVLLGAPHGTVSVSNVIPDMKVAKSATGRVSTRPVHQIHFDEGTDSFMGQKTDDLKKRENMLKRKRLNIFDLKAVTEEAPETETAPSPWDVEFAKQLAMVNEQPLQNGFAEMIQWTKEGKLWEFPIDNEANFIYLLSISRGISRQREREKQSPH</sequence>
<comment type="subcellular location">
    <subcellularLocation>
        <location evidence="1">Mitochondrion</location>
    </subcellularLocation>
</comment>
<dbReference type="RefSeq" id="XP_044928756.1">
    <property type="nucleotide sequence ID" value="XM_045072821.1"/>
</dbReference>
<keyword evidence="4" id="KW-0689">Ribosomal protein</keyword>